<keyword evidence="2" id="KW-0560">Oxidoreductase</keyword>
<dbReference type="GO" id="GO:0008106">
    <property type="term" value="F:alcohol dehydrogenase (NADP+) activity"/>
    <property type="evidence" value="ECO:0007669"/>
    <property type="project" value="TreeGrafter"/>
</dbReference>
<dbReference type="InterPro" id="IPR001670">
    <property type="entry name" value="ADH_Fe/GldA"/>
</dbReference>
<accession>A0A5R8XXE8</accession>
<comment type="similarity">
    <text evidence="1">Belongs to the iron-containing alcohol dehydrogenase family.</text>
</comment>
<dbReference type="OrthoDB" id="9778433at2"/>
<evidence type="ECO:0000256" key="2">
    <source>
        <dbReference type="ARBA" id="ARBA00023002"/>
    </source>
</evidence>
<evidence type="ECO:0000313" key="5">
    <source>
        <dbReference type="EMBL" id="TLP34980.1"/>
    </source>
</evidence>
<dbReference type="Proteomes" id="UP000308901">
    <property type="component" value="Unassembled WGS sequence"/>
</dbReference>
<dbReference type="RefSeq" id="WP_138153910.1">
    <property type="nucleotide sequence ID" value="NZ_VANU01000012.1"/>
</dbReference>
<sequence>MEFSYLNPTQIEFGQGKISSISSLIPKDNKVLFIYGGGSIKRNGVYDQVINSLEGYNFFEFSGVEPNPTKETLDKAIKLAKDEDIDFILAVGGGSVIDGAKYVAHSYYYEGDGWDILEGKYISEKALPIGAVVTLAATGSESNTGSVITKAQTKEKRFFRSVHSFPKFAVMDPSVLKSLDDRQIKNGLVDAFVHTCEQYLTYKQGRIAQDNYAEGILRGLITLANSVDNRDDLWYANLLWLANQAFNGLIGAGVTQDWATHYIGHELTGLYGIDHARTLAIIQPNLFRVLKEHKAGKLLQMGENVFRIDTTDPDIIINKIEELYKSLDIDLKISDYTDDKEVKEKVIPLLIKHGFSKLGENQIVDTNIVEKVLDKSM</sequence>
<dbReference type="EMBL" id="VANU01000012">
    <property type="protein sequence ID" value="TLP34980.1"/>
    <property type="molecule type" value="Genomic_DNA"/>
</dbReference>
<dbReference type="Pfam" id="PF00465">
    <property type="entry name" value="Fe-ADH"/>
    <property type="match status" value="1"/>
</dbReference>
<protein>
    <submittedName>
        <fullName evidence="5">Iron-containing alcohol dehydrogenase</fullName>
    </submittedName>
</protein>
<comment type="caution">
    <text evidence="5">The sequence shown here is derived from an EMBL/GenBank/DDBJ whole genome shotgun (WGS) entry which is preliminary data.</text>
</comment>
<evidence type="ECO:0000259" key="4">
    <source>
        <dbReference type="Pfam" id="PF25137"/>
    </source>
</evidence>
<organism evidence="5 6">
    <name type="scientific">Arcobacter arenosus</name>
    <dbReference type="NCBI Taxonomy" id="2576037"/>
    <lineage>
        <taxon>Bacteria</taxon>
        <taxon>Pseudomonadati</taxon>
        <taxon>Campylobacterota</taxon>
        <taxon>Epsilonproteobacteria</taxon>
        <taxon>Campylobacterales</taxon>
        <taxon>Arcobacteraceae</taxon>
        <taxon>Arcobacter</taxon>
    </lineage>
</organism>
<evidence type="ECO:0000259" key="3">
    <source>
        <dbReference type="Pfam" id="PF00465"/>
    </source>
</evidence>
<reference evidence="5 6" key="1">
    <citation type="submission" date="2019-05" db="EMBL/GenBank/DDBJ databases">
        <title>Arcobacter sp. nov., isolated from sea sediment.</title>
        <authorList>
            <person name="Kim W."/>
        </authorList>
    </citation>
    <scope>NUCLEOTIDE SEQUENCE [LARGE SCALE GENOMIC DNA]</scope>
    <source>
        <strain evidence="5 6">CAU 1517</strain>
    </source>
</reference>
<dbReference type="GO" id="GO:1990362">
    <property type="term" value="F:butanol dehydrogenase (NAD+) activity"/>
    <property type="evidence" value="ECO:0007669"/>
    <property type="project" value="InterPro"/>
</dbReference>
<dbReference type="CDD" id="cd08187">
    <property type="entry name" value="BDH"/>
    <property type="match status" value="1"/>
</dbReference>
<dbReference type="InterPro" id="IPR056798">
    <property type="entry name" value="ADH_Fe_C"/>
</dbReference>
<dbReference type="GO" id="GO:1990002">
    <property type="term" value="F:methylglyoxal reductase (NADPH) (acetol producing) activity"/>
    <property type="evidence" value="ECO:0007669"/>
    <property type="project" value="TreeGrafter"/>
</dbReference>
<dbReference type="InterPro" id="IPR018211">
    <property type="entry name" value="ADH_Fe_CS"/>
</dbReference>
<dbReference type="PANTHER" id="PTHR43633:SF1">
    <property type="entry name" value="ALCOHOL DEHYDROGENASE YQHD"/>
    <property type="match status" value="1"/>
</dbReference>
<dbReference type="GO" id="GO:0046872">
    <property type="term" value="F:metal ion binding"/>
    <property type="evidence" value="ECO:0007669"/>
    <property type="project" value="InterPro"/>
</dbReference>
<keyword evidence="6" id="KW-1185">Reference proteome</keyword>
<feature type="domain" description="Alcohol dehydrogenase iron-type/glycerol dehydrogenase GldA" evidence="3">
    <location>
        <begin position="8"/>
        <end position="173"/>
    </location>
</feature>
<dbReference type="Pfam" id="PF25137">
    <property type="entry name" value="ADH_Fe_C"/>
    <property type="match status" value="1"/>
</dbReference>
<dbReference type="InterPro" id="IPR044731">
    <property type="entry name" value="BDH-like"/>
</dbReference>
<gene>
    <name evidence="5" type="ORF">FDK22_15540</name>
</gene>
<dbReference type="Gene3D" id="1.20.1090.10">
    <property type="entry name" value="Dehydroquinate synthase-like - alpha domain"/>
    <property type="match status" value="1"/>
</dbReference>
<dbReference type="Gene3D" id="3.40.50.1970">
    <property type="match status" value="1"/>
</dbReference>
<name>A0A5R8XXE8_9BACT</name>
<dbReference type="GO" id="GO:0005829">
    <property type="term" value="C:cytosol"/>
    <property type="evidence" value="ECO:0007669"/>
    <property type="project" value="TreeGrafter"/>
</dbReference>
<dbReference type="SUPFAM" id="SSF56796">
    <property type="entry name" value="Dehydroquinate synthase-like"/>
    <property type="match status" value="1"/>
</dbReference>
<dbReference type="PANTHER" id="PTHR43633">
    <property type="entry name" value="ALCOHOL DEHYDROGENASE YQHD"/>
    <property type="match status" value="1"/>
</dbReference>
<dbReference type="FunFam" id="3.40.50.1970:FF:000003">
    <property type="entry name" value="Alcohol dehydrogenase, iron-containing"/>
    <property type="match status" value="1"/>
</dbReference>
<evidence type="ECO:0000256" key="1">
    <source>
        <dbReference type="ARBA" id="ARBA00007358"/>
    </source>
</evidence>
<evidence type="ECO:0000313" key="6">
    <source>
        <dbReference type="Proteomes" id="UP000308901"/>
    </source>
</evidence>
<proteinExistence type="inferred from homology"/>
<dbReference type="AlphaFoldDB" id="A0A5R8XXE8"/>
<dbReference type="PROSITE" id="PS00060">
    <property type="entry name" value="ADH_IRON_2"/>
    <property type="match status" value="1"/>
</dbReference>
<feature type="domain" description="Fe-containing alcohol dehydrogenase-like C-terminal" evidence="4">
    <location>
        <begin position="188"/>
        <end position="355"/>
    </location>
</feature>